<organism evidence="4 5">
    <name type="scientific">Caerostris darwini</name>
    <dbReference type="NCBI Taxonomy" id="1538125"/>
    <lineage>
        <taxon>Eukaryota</taxon>
        <taxon>Metazoa</taxon>
        <taxon>Ecdysozoa</taxon>
        <taxon>Arthropoda</taxon>
        <taxon>Chelicerata</taxon>
        <taxon>Arachnida</taxon>
        <taxon>Araneae</taxon>
        <taxon>Araneomorphae</taxon>
        <taxon>Entelegynae</taxon>
        <taxon>Araneoidea</taxon>
        <taxon>Araneidae</taxon>
        <taxon>Caerostris</taxon>
    </lineage>
</organism>
<dbReference type="InterPro" id="IPR008279">
    <property type="entry name" value="PEP-util_enz_mobile_dom"/>
</dbReference>
<dbReference type="GO" id="GO:0016301">
    <property type="term" value="F:kinase activity"/>
    <property type="evidence" value="ECO:0007669"/>
    <property type="project" value="InterPro"/>
</dbReference>
<dbReference type="SUPFAM" id="SSF52009">
    <property type="entry name" value="Phosphohistidine domain"/>
    <property type="match status" value="1"/>
</dbReference>
<comment type="caution">
    <text evidence="4">The sequence shown here is derived from an EMBL/GenBank/DDBJ whole genome shotgun (WGS) entry which is preliminary data.</text>
</comment>
<evidence type="ECO:0000313" key="4">
    <source>
        <dbReference type="EMBL" id="GIY19798.1"/>
    </source>
</evidence>
<dbReference type="PANTHER" id="PTHR43615:SF1">
    <property type="entry name" value="PPDK_N DOMAIN-CONTAINING PROTEIN"/>
    <property type="match status" value="1"/>
</dbReference>
<gene>
    <name evidence="4" type="primary">pps</name>
    <name evidence="4" type="ORF">CDAR_365741</name>
</gene>
<dbReference type="GO" id="GO:0005524">
    <property type="term" value="F:ATP binding"/>
    <property type="evidence" value="ECO:0007669"/>
    <property type="project" value="InterPro"/>
</dbReference>
<evidence type="ECO:0000259" key="3">
    <source>
        <dbReference type="Pfam" id="PF01326"/>
    </source>
</evidence>
<dbReference type="Gene3D" id="3.30.1490.20">
    <property type="entry name" value="ATP-grasp fold, A domain"/>
    <property type="match status" value="1"/>
</dbReference>
<comment type="similarity">
    <text evidence="1">Belongs to the PEP-utilizing enzyme family.</text>
</comment>
<dbReference type="Pfam" id="PF01326">
    <property type="entry name" value="PPDK_N"/>
    <property type="match status" value="1"/>
</dbReference>
<dbReference type="InterPro" id="IPR051549">
    <property type="entry name" value="PEP_Utilizing_Enz"/>
</dbReference>
<dbReference type="Gene3D" id="3.30.470.20">
    <property type="entry name" value="ATP-grasp fold, B domain"/>
    <property type="match status" value="1"/>
</dbReference>
<dbReference type="Proteomes" id="UP001054837">
    <property type="component" value="Unassembled WGS sequence"/>
</dbReference>
<dbReference type="InterPro" id="IPR002192">
    <property type="entry name" value="PPDK_AMP/ATP-bd"/>
</dbReference>
<dbReference type="Pfam" id="PF00391">
    <property type="entry name" value="PEP-utilizers"/>
    <property type="match status" value="1"/>
</dbReference>
<evidence type="ECO:0000259" key="2">
    <source>
        <dbReference type="Pfam" id="PF00391"/>
    </source>
</evidence>
<dbReference type="InterPro" id="IPR036637">
    <property type="entry name" value="Phosphohistidine_dom_sf"/>
</dbReference>
<keyword evidence="5" id="KW-1185">Reference proteome</keyword>
<dbReference type="EMBL" id="BPLQ01006071">
    <property type="protein sequence ID" value="GIY19798.1"/>
    <property type="molecule type" value="Genomic_DNA"/>
</dbReference>
<dbReference type="InterPro" id="IPR013815">
    <property type="entry name" value="ATP_grasp_subdomain_1"/>
</dbReference>
<feature type="domain" description="Pyruvate phosphate dikinase AMP/ATP-binding" evidence="3">
    <location>
        <begin position="425"/>
        <end position="742"/>
    </location>
</feature>
<evidence type="ECO:0000313" key="5">
    <source>
        <dbReference type="Proteomes" id="UP001054837"/>
    </source>
</evidence>
<reference evidence="4 5" key="1">
    <citation type="submission" date="2021-06" db="EMBL/GenBank/DDBJ databases">
        <title>Caerostris darwini draft genome.</title>
        <authorList>
            <person name="Kono N."/>
            <person name="Arakawa K."/>
        </authorList>
    </citation>
    <scope>NUCLEOTIDE SEQUENCE [LARGE SCALE GENOMIC DNA]</scope>
</reference>
<dbReference type="Gene3D" id="3.50.30.10">
    <property type="entry name" value="Phosphohistidine domain"/>
    <property type="match status" value="1"/>
</dbReference>
<protein>
    <submittedName>
        <fullName evidence="4">Phosphoenolpyruvate synthase</fullName>
    </submittedName>
</protein>
<dbReference type="PANTHER" id="PTHR43615">
    <property type="entry name" value="PHOSPHOENOLPYRUVATE SYNTHASE-RELATED"/>
    <property type="match status" value="1"/>
</dbReference>
<proteinExistence type="inferred from homology"/>
<evidence type="ECO:0000256" key="1">
    <source>
        <dbReference type="ARBA" id="ARBA00007837"/>
    </source>
</evidence>
<feature type="domain" description="PEP-utilising enzyme mobile" evidence="2">
    <location>
        <begin position="1229"/>
        <end position="1299"/>
    </location>
</feature>
<dbReference type="SUPFAM" id="SSF56059">
    <property type="entry name" value="Glutathione synthetase ATP-binding domain-like"/>
    <property type="match status" value="1"/>
</dbReference>
<sequence>MIVSFIITLFTAPLELLYWIKWLVAYVTIRFYTAFRKRRFDFYDVNALGDPIKLGYVIPPLEKELESPFPESHLQEAADEIFFYGVNSKSECLLVRIARGLNQVADAWIYLKLANGKIYNHTESMGYQQSADGNSHTFSCGRLQMHYLSPMRRWRIFYCGMLTETSGNQKDVEETVFVKFVFLWKASSDVYDCTLDSNPEGFASAMARAPWKVPFVAPVKKLDDSLNFYGQSGVITGTVCVDDGSDYEMYLFGKKLRSLGKSASIVGCKFTSFLGNTPSNGLSFQLSHVTAPYSFNNLPFGFVVDPNGTVNILKELDINMEPFAAEKHRSSFKINFSAGEQYEMRGSMTEPIVFYSGQGWSGYLELSFIEFTVGGNKGCGLILAGEVYKEPKRPAKPVPIASCPECVPLTVQFTDEASHFGEVSGGKGSSLGKLTQLSQLEKSFIVPKGIVVTTSAYEEFLTPEIHEAVKYLENIAYGKKEGDLQDACNKVSKIVEKTLLPKKICHSINEDLKDLFGDEVNQYRFAVRSSATGEDTAAMSAAGQMDTFLGIQGMKEIFAAVKKCWASQFGHIAVEYKRRNGQVLNSPMAVVIQEMVACEVSGVLFTCDPVTNNPSVITITANFGLGETVVSGSVEPDTIKLKRTNNGKLEIEEVVIGSKHQRIIMQESGGTTTEDIDEYSRNESCLSKETAQRLGKLSLKIEKYYKSSRDIEWGILNDEIYILQSRPVTNVAAETDNEIKHEFDAPLRCENEYYSVANVGEVMPGATSPLGIDLVIKCFSNILKRSAKEKGVPDNFLQSKYYSTGLLPFYNHVMITVAELMTRYGLDTAASKGFMISIFGRIIDDPDIVEYASSKCGGEDPGQSLMFNLKFYWDLFSYDFGYEKVKKYLDNYHLNYLNTDTAEDCFAALMKSGSDFDKGIEQHFEGTESSSTWNMYLFRILCHAHGRFDTDVYSDFSSLLATSSNVESANVPHAMQEVAFQIVKDISPEEFRSMSVEEAEEWLQTTTCLSGYKFRQFLKRHGHRCLKEFDVRSITWEMDAKILIKLLQSLAGVGKEELKKQDDDLSKIFSQLHVSLSFVHKCLLRFVLPNCRRAVRAREAGKSLTIKSFHHWRKGYRHLAKLMVSEGRLPDEDLIFFLTIDEIEELLETRSPSIISRANYRKKMYPILDDYKFPEIIKGNPKPINDEEESADTCEFIADLTMKGIPVSQGVTKGYARVAMSLEQASHLKPGEILITYSTDIGWSPYFPIISGVVTELGGLISHGAVVSREYGLPCVVGLQGATKRFNTGDYVLLDGKKGILQRLPKPDV</sequence>
<accession>A0AAV4RCV0</accession>
<name>A0AAV4RCV0_9ARAC</name>